<evidence type="ECO:0000256" key="2">
    <source>
        <dbReference type="ARBA" id="ARBA00023015"/>
    </source>
</evidence>
<dbReference type="PANTHER" id="PTHR31636">
    <property type="entry name" value="OSJNBA0084A10.13 PROTEIN-RELATED"/>
    <property type="match status" value="1"/>
</dbReference>
<feature type="region of interest" description="SAW" evidence="5">
    <location>
        <begin position="468"/>
        <end position="537"/>
    </location>
</feature>
<evidence type="ECO:0000256" key="3">
    <source>
        <dbReference type="ARBA" id="ARBA00023163"/>
    </source>
</evidence>
<organism evidence="7 8">
    <name type="scientific">Tripterygium wilfordii</name>
    <name type="common">Thunder God vine</name>
    <dbReference type="NCBI Taxonomy" id="458696"/>
    <lineage>
        <taxon>Eukaryota</taxon>
        <taxon>Viridiplantae</taxon>
        <taxon>Streptophyta</taxon>
        <taxon>Embryophyta</taxon>
        <taxon>Tracheophyta</taxon>
        <taxon>Spermatophyta</taxon>
        <taxon>Magnoliopsida</taxon>
        <taxon>eudicotyledons</taxon>
        <taxon>Gunneridae</taxon>
        <taxon>Pentapetalae</taxon>
        <taxon>rosids</taxon>
        <taxon>fabids</taxon>
        <taxon>Celastrales</taxon>
        <taxon>Celastraceae</taxon>
        <taxon>Tripterygium</taxon>
    </lineage>
</organism>
<dbReference type="InterPro" id="IPR005202">
    <property type="entry name" value="TF_GRAS"/>
</dbReference>
<gene>
    <name evidence="7" type="ORF">HS088_TW14G00186</name>
</gene>
<feature type="short sequence motif" description="VHIID" evidence="5">
    <location>
        <begin position="282"/>
        <end position="286"/>
    </location>
</feature>
<dbReference type="PROSITE" id="PS50985">
    <property type="entry name" value="GRAS"/>
    <property type="match status" value="1"/>
</dbReference>
<protein>
    <submittedName>
        <fullName evidence="7">Scarecrow-like protein 15</fullName>
    </submittedName>
</protein>
<feature type="region of interest" description="PFYRE" evidence="5">
    <location>
        <begin position="374"/>
        <end position="465"/>
    </location>
</feature>
<evidence type="ECO:0000256" key="1">
    <source>
        <dbReference type="ARBA" id="ARBA00004123"/>
    </source>
</evidence>
<name>A0A7J7CPM4_TRIWF</name>
<dbReference type="EMBL" id="JAAARO010000014">
    <property type="protein sequence ID" value="KAF5736053.1"/>
    <property type="molecule type" value="Genomic_DNA"/>
</dbReference>
<feature type="compositionally biased region" description="Low complexity" evidence="6">
    <location>
        <begin position="1"/>
        <end position="31"/>
    </location>
</feature>
<evidence type="ECO:0000313" key="8">
    <source>
        <dbReference type="Proteomes" id="UP000593562"/>
    </source>
</evidence>
<dbReference type="AlphaFoldDB" id="A0A7J7CPM4"/>
<comment type="subcellular location">
    <subcellularLocation>
        <location evidence="1">Nucleus</location>
    </subcellularLocation>
</comment>
<accession>A0A7J7CPM4</accession>
<dbReference type="GO" id="GO:0005634">
    <property type="term" value="C:nucleus"/>
    <property type="evidence" value="ECO:0007669"/>
    <property type="project" value="UniProtKB-SubCell"/>
</dbReference>
<reference evidence="7 8" key="1">
    <citation type="journal article" date="2020" name="Nat. Commun.">
        <title>Genome of Tripterygium wilfordii and identification of cytochrome P450 involved in triptolide biosynthesis.</title>
        <authorList>
            <person name="Tu L."/>
            <person name="Su P."/>
            <person name="Zhang Z."/>
            <person name="Gao L."/>
            <person name="Wang J."/>
            <person name="Hu T."/>
            <person name="Zhou J."/>
            <person name="Zhang Y."/>
            <person name="Zhao Y."/>
            <person name="Liu Y."/>
            <person name="Song Y."/>
            <person name="Tong Y."/>
            <person name="Lu Y."/>
            <person name="Yang J."/>
            <person name="Xu C."/>
            <person name="Jia M."/>
            <person name="Peters R.J."/>
            <person name="Huang L."/>
            <person name="Gao W."/>
        </authorList>
    </citation>
    <scope>NUCLEOTIDE SEQUENCE [LARGE SCALE GENOMIC DNA]</scope>
    <source>
        <strain evidence="8">cv. XIE 37</strain>
        <tissue evidence="7">Leaf</tissue>
    </source>
</reference>
<evidence type="ECO:0000256" key="5">
    <source>
        <dbReference type="PROSITE-ProRule" id="PRU01191"/>
    </source>
</evidence>
<keyword evidence="2" id="KW-0805">Transcription regulation</keyword>
<dbReference type="Proteomes" id="UP000593562">
    <property type="component" value="Unassembled WGS sequence"/>
</dbReference>
<comment type="caution">
    <text evidence="7">The sequence shown here is derived from an EMBL/GenBank/DDBJ whole genome shotgun (WGS) entry which is preliminary data.</text>
</comment>
<comment type="caution">
    <text evidence="5">Lacks conserved residue(s) required for the propagation of feature annotation.</text>
</comment>
<dbReference type="FunCoup" id="A0A7J7CPM4">
    <property type="interactions" value="385"/>
</dbReference>
<feature type="region of interest" description="Leucine repeat II (LRII)" evidence="5">
    <location>
        <begin position="332"/>
        <end position="364"/>
    </location>
</feature>
<proteinExistence type="inferred from homology"/>
<dbReference type="InParanoid" id="A0A7J7CPM4"/>
<evidence type="ECO:0000256" key="6">
    <source>
        <dbReference type="SAM" id="MobiDB-lite"/>
    </source>
</evidence>
<sequence length="539" mass="60500">MRVPVSSSQNNHQPSSPKSNISHNTTTNTITQDFVYEPTSVLDLHQSPSPGTEKPVVSDKLSQPNDPPPLDWEDHALQNLDWDSIMQDFEFHDESVVPALTSTTVNSQFTTAGSDSHDQNITHKLSELVGFNQLAQLDPTQFLNPDVFSNAIPSHNLNSNSFNLTSNWSSIGLDFIQELNRAADCFDSKELQLAQVILDRLNQRLRAPVGKPIQRAAFFFKEALQSLLNGSIRPNRLSSWPEIVQTIRAYKAFSSLSPIPMFTHFTANQALLESMEGSPPFIHIIDFDIGLGGQYASFMRELAEKAISCKINAPVLRITAVVAEEYAIETRLIRENLTQFAQELKIRFQIEFVLIRTFEMLAFKAVKFMDGERIAVLLSPAIFRRLGTTTNFASFFSDLRRVSPSVVVFVDNEVWNESGAASFWRNFINSLGFYSVMFESLDAAIAGGDWARRIEMFLLRPKIFAAVEAAGRRVASSWRELCCGAGMKPVQLSQFAEFQAECLLRKVQVGGFHVAKRQADLVLCWHEHALVATSAWRCK</sequence>
<comment type="similarity">
    <text evidence="5">Belongs to the GRAS family.</text>
</comment>
<feature type="region of interest" description="Disordered" evidence="6">
    <location>
        <begin position="1"/>
        <end position="70"/>
    </location>
</feature>
<keyword evidence="8" id="KW-1185">Reference proteome</keyword>
<keyword evidence="3" id="KW-0804">Transcription</keyword>
<dbReference type="Pfam" id="PF03514">
    <property type="entry name" value="GRAS"/>
    <property type="match status" value="1"/>
</dbReference>
<evidence type="ECO:0000256" key="4">
    <source>
        <dbReference type="ARBA" id="ARBA00023242"/>
    </source>
</evidence>
<evidence type="ECO:0000313" key="7">
    <source>
        <dbReference type="EMBL" id="KAF5736053.1"/>
    </source>
</evidence>
<keyword evidence="4" id="KW-0539">Nucleus</keyword>
<dbReference type="OrthoDB" id="764992at2759"/>